<keyword evidence="4" id="KW-1185">Reference proteome</keyword>
<feature type="signal peptide" evidence="2">
    <location>
        <begin position="1"/>
        <end position="21"/>
    </location>
</feature>
<evidence type="ECO:0000256" key="1">
    <source>
        <dbReference type="SAM" id="MobiDB-lite"/>
    </source>
</evidence>
<keyword evidence="2" id="KW-0732">Signal</keyword>
<accession>A0A150FTS4</accession>
<dbReference type="Proteomes" id="UP000075714">
    <property type="component" value="Unassembled WGS sequence"/>
</dbReference>
<evidence type="ECO:0000313" key="3">
    <source>
        <dbReference type="EMBL" id="KXZ40978.1"/>
    </source>
</evidence>
<dbReference type="AlphaFoldDB" id="A0A150FTS4"/>
<name>A0A150FTS4_GONPE</name>
<organism evidence="3 4">
    <name type="scientific">Gonium pectorale</name>
    <name type="common">Green alga</name>
    <dbReference type="NCBI Taxonomy" id="33097"/>
    <lineage>
        <taxon>Eukaryota</taxon>
        <taxon>Viridiplantae</taxon>
        <taxon>Chlorophyta</taxon>
        <taxon>core chlorophytes</taxon>
        <taxon>Chlorophyceae</taxon>
        <taxon>CS clade</taxon>
        <taxon>Chlamydomonadales</taxon>
        <taxon>Volvocaceae</taxon>
        <taxon>Gonium</taxon>
    </lineage>
</organism>
<sequence>MVKSKLHLPAITLALPMLLQMVPNDNGGDEDLSSDLLESDGNGGYKPQYHGELAA</sequence>
<dbReference type="EMBL" id="LSYV01001056">
    <property type="protein sequence ID" value="KXZ40978.1"/>
    <property type="molecule type" value="Genomic_DNA"/>
</dbReference>
<protein>
    <submittedName>
        <fullName evidence="3">Uncharacterized protein</fullName>
    </submittedName>
</protein>
<evidence type="ECO:0000256" key="2">
    <source>
        <dbReference type="SAM" id="SignalP"/>
    </source>
</evidence>
<feature type="chain" id="PRO_5007561764" evidence="2">
    <location>
        <begin position="22"/>
        <end position="55"/>
    </location>
</feature>
<proteinExistence type="predicted"/>
<evidence type="ECO:0000313" key="4">
    <source>
        <dbReference type="Proteomes" id="UP000075714"/>
    </source>
</evidence>
<reference evidence="4" key="1">
    <citation type="journal article" date="2016" name="Nat. Commun.">
        <title>The Gonium pectorale genome demonstrates co-option of cell cycle regulation during the evolution of multicellularity.</title>
        <authorList>
            <person name="Hanschen E.R."/>
            <person name="Marriage T.N."/>
            <person name="Ferris P.J."/>
            <person name="Hamaji T."/>
            <person name="Toyoda A."/>
            <person name="Fujiyama A."/>
            <person name="Neme R."/>
            <person name="Noguchi H."/>
            <person name="Minakuchi Y."/>
            <person name="Suzuki M."/>
            <person name="Kawai-Toyooka H."/>
            <person name="Smith D.R."/>
            <person name="Sparks H."/>
            <person name="Anderson J."/>
            <person name="Bakaric R."/>
            <person name="Luria V."/>
            <person name="Karger A."/>
            <person name="Kirschner M.W."/>
            <person name="Durand P.M."/>
            <person name="Michod R.E."/>
            <person name="Nozaki H."/>
            <person name="Olson B.J."/>
        </authorList>
    </citation>
    <scope>NUCLEOTIDE SEQUENCE [LARGE SCALE GENOMIC DNA]</scope>
    <source>
        <strain evidence="4">NIES-2863</strain>
    </source>
</reference>
<comment type="caution">
    <text evidence="3">The sequence shown here is derived from an EMBL/GenBank/DDBJ whole genome shotgun (WGS) entry which is preliminary data.</text>
</comment>
<feature type="region of interest" description="Disordered" evidence="1">
    <location>
        <begin position="22"/>
        <end position="55"/>
    </location>
</feature>
<gene>
    <name evidence="3" type="ORF">GPECTOR_1061g338</name>
</gene>